<comment type="caution">
    <text evidence="1">The sequence shown here is derived from an EMBL/GenBank/DDBJ whole genome shotgun (WGS) entry which is preliminary data.</text>
</comment>
<reference evidence="1 2" key="1">
    <citation type="submission" date="2017-08" db="EMBL/GenBank/DDBJ databases">
        <title>WGS of Clinical strains of the CDC Group NO-1 linked to zoonotic infections in humans.</title>
        <authorList>
            <person name="Bernier A.-M."/>
            <person name="Bernard K."/>
        </authorList>
    </citation>
    <scope>NUCLEOTIDE SEQUENCE [LARGE SCALE GENOMIC DNA]</scope>
    <source>
        <strain evidence="1 2">NML79-0751</strain>
    </source>
</reference>
<gene>
    <name evidence="1" type="ORF">CK623_11555</name>
</gene>
<accession>A0A2A2AN40</accession>
<protein>
    <submittedName>
        <fullName evidence="1">Uncharacterized protein</fullName>
    </submittedName>
</protein>
<evidence type="ECO:0000313" key="2">
    <source>
        <dbReference type="Proteomes" id="UP000218644"/>
    </source>
</evidence>
<name>A0A2A2AN40_9BURK</name>
<dbReference type="Proteomes" id="UP000218644">
    <property type="component" value="Unassembled WGS sequence"/>
</dbReference>
<evidence type="ECO:0000313" key="1">
    <source>
        <dbReference type="EMBL" id="PAT39187.1"/>
    </source>
</evidence>
<dbReference type="EMBL" id="NSJD01000022">
    <property type="protein sequence ID" value="PAT39187.1"/>
    <property type="molecule type" value="Genomic_DNA"/>
</dbReference>
<dbReference type="AlphaFoldDB" id="A0A2A2AN40"/>
<proteinExistence type="predicted"/>
<sequence length="95" mass="10457">MAILEIGCQSILLPASKAIKAMEILMGGIGVELNRPSLTIRWRLAKKFHLEISMVSPEDIVMPHDAADAADAADTRRRHVQQTIGLEALKLEGRK</sequence>
<organism evidence="1 2">
    <name type="scientific">Vandammella animalimorsus</name>
    <dbReference type="NCBI Taxonomy" id="2029117"/>
    <lineage>
        <taxon>Bacteria</taxon>
        <taxon>Pseudomonadati</taxon>
        <taxon>Pseudomonadota</taxon>
        <taxon>Betaproteobacteria</taxon>
        <taxon>Burkholderiales</taxon>
        <taxon>Comamonadaceae</taxon>
        <taxon>Vandammella</taxon>
    </lineage>
</organism>